<sequence>MMEKRVDVGSLLVLAFTVVYVIVMWKALPDTIPIHFNLQGESDGWGSPGTLFILPLITAGLWLGMTVLEKYPHTFNYLHLTRENMRFQYENILMQVNVMKNFIVVSFCCLTWVIVQSAADGGLNRGFLPVMIGGIGGTFGIIGFFLVRSLRKGEKT</sequence>
<gene>
    <name evidence="3" type="ORF">EBO34_09460</name>
</gene>
<organism evidence="3 4">
    <name type="scientific">Alteribacter keqinensis</name>
    <dbReference type="NCBI Taxonomy" id="2483800"/>
    <lineage>
        <taxon>Bacteria</taxon>
        <taxon>Bacillati</taxon>
        <taxon>Bacillota</taxon>
        <taxon>Bacilli</taxon>
        <taxon>Bacillales</taxon>
        <taxon>Bacillaceae</taxon>
        <taxon>Alteribacter</taxon>
    </lineage>
</organism>
<reference evidence="3 4" key="1">
    <citation type="submission" date="2018-10" db="EMBL/GenBank/DDBJ databases">
        <title>Bacillus Keqinensis sp. nov., a moderately halophilic bacterium isolated from a saline-alkaline lake.</title>
        <authorList>
            <person name="Wang H."/>
        </authorList>
    </citation>
    <scope>NUCLEOTIDE SEQUENCE [LARGE SCALE GENOMIC DNA]</scope>
    <source>
        <strain evidence="3 4">KQ-3</strain>
    </source>
</reference>
<keyword evidence="1" id="KW-0472">Membrane</keyword>
<evidence type="ECO:0000256" key="1">
    <source>
        <dbReference type="SAM" id="Phobius"/>
    </source>
</evidence>
<feature type="transmembrane region" description="Helical" evidence="1">
    <location>
        <begin position="48"/>
        <end position="71"/>
    </location>
</feature>
<feature type="domain" description="DUF1648" evidence="2">
    <location>
        <begin position="12"/>
        <end position="58"/>
    </location>
</feature>
<accession>A0A3M7U0B8</accession>
<evidence type="ECO:0000313" key="3">
    <source>
        <dbReference type="EMBL" id="RNA70135.1"/>
    </source>
</evidence>
<dbReference type="OrthoDB" id="9808690at2"/>
<keyword evidence="1" id="KW-1133">Transmembrane helix</keyword>
<feature type="transmembrane region" description="Helical" evidence="1">
    <location>
        <begin position="127"/>
        <end position="147"/>
    </location>
</feature>
<comment type="caution">
    <text evidence="3">The sequence shown here is derived from an EMBL/GenBank/DDBJ whole genome shotgun (WGS) entry which is preliminary data.</text>
</comment>
<dbReference type="Proteomes" id="UP000278746">
    <property type="component" value="Unassembled WGS sequence"/>
</dbReference>
<keyword evidence="4" id="KW-1185">Reference proteome</keyword>
<dbReference type="AlphaFoldDB" id="A0A3M7U0B8"/>
<dbReference type="Pfam" id="PF07853">
    <property type="entry name" value="DUF1648"/>
    <property type="match status" value="1"/>
</dbReference>
<name>A0A3M7U0B8_9BACI</name>
<feature type="transmembrane region" description="Helical" evidence="1">
    <location>
        <begin position="92"/>
        <end position="115"/>
    </location>
</feature>
<dbReference type="EMBL" id="RHIB01000001">
    <property type="protein sequence ID" value="RNA70135.1"/>
    <property type="molecule type" value="Genomic_DNA"/>
</dbReference>
<evidence type="ECO:0000313" key="4">
    <source>
        <dbReference type="Proteomes" id="UP000278746"/>
    </source>
</evidence>
<feature type="transmembrane region" description="Helical" evidence="1">
    <location>
        <begin position="7"/>
        <end position="28"/>
    </location>
</feature>
<protein>
    <submittedName>
        <fullName evidence="3">DUF1648 domain-containing protein</fullName>
    </submittedName>
</protein>
<evidence type="ECO:0000259" key="2">
    <source>
        <dbReference type="Pfam" id="PF07853"/>
    </source>
</evidence>
<keyword evidence="1" id="KW-0812">Transmembrane</keyword>
<proteinExistence type="predicted"/>
<dbReference type="InterPro" id="IPR012867">
    <property type="entry name" value="DUF1648"/>
</dbReference>